<organism evidence="1 2">
    <name type="scientific">Rhodopseudomonas palustris</name>
    <dbReference type="NCBI Taxonomy" id="1076"/>
    <lineage>
        <taxon>Bacteria</taxon>
        <taxon>Pseudomonadati</taxon>
        <taxon>Pseudomonadota</taxon>
        <taxon>Alphaproteobacteria</taxon>
        <taxon>Hyphomicrobiales</taxon>
        <taxon>Nitrobacteraceae</taxon>
        <taxon>Rhodopseudomonas</taxon>
    </lineage>
</organism>
<reference evidence="1 2" key="1">
    <citation type="submission" date="2018-09" db="EMBL/GenBank/DDBJ databases">
        <title>Draft genome sequence of Rhodopseudomonas palustris 2.1.18.</title>
        <authorList>
            <person name="Robertson S.L."/>
            <person name="Meyer T.E."/>
            <person name="Kyndt J.A."/>
        </authorList>
    </citation>
    <scope>NUCLEOTIDE SEQUENCE [LARGE SCALE GENOMIC DNA]</scope>
    <source>
        <strain evidence="1 2">2.1.18</strain>
    </source>
</reference>
<sequence>MEGRTMITPDCKPPRAANIPPIVRVVRLRTRLQLSAATLDAIALTLDQIGLVAVAEQLRDEANGMRRAARAS</sequence>
<dbReference type="Proteomes" id="UP000285523">
    <property type="component" value="Unassembled WGS sequence"/>
</dbReference>
<dbReference type="EMBL" id="QYYD01000014">
    <property type="protein sequence ID" value="RJF70904.1"/>
    <property type="molecule type" value="Genomic_DNA"/>
</dbReference>
<proteinExistence type="predicted"/>
<gene>
    <name evidence="1" type="ORF">D4Q52_14845</name>
</gene>
<evidence type="ECO:0000313" key="1">
    <source>
        <dbReference type="EMBL" id="RJF70904.1"/>
    </source>
</evidence>
<dbReference type="AlphaFoldDB" id="A0A418V482"/>
<name>A0A418V482_RHOPL</name>
<evidence type="ECO:0000313" key="2">
    <source>
        <dbReference type="Proteomes" id="UP000285523"/>
    </source>
</evidence>
<protein>
    <submittedName>
        <fullName evidence="1">Uncharacterized protein</fullName>
    </submittedName>
</protein>
<comment type="caution">
    <text evidence="1">The sequence shown here is derived from an EMBL/GenBank/DDBJ whole genome shotgun (WGS) entry which is preliminary data.</text>
</comment>
<accession>A0A418V482</accession>